<evidence type="ECO:0000256" key="1">
    <source>
        <dbReference type="ARBA" id="ARBA00007430"/>
    </source>
</evidence>
<dbReference type="PANTHER" id="PTHR43318:SF1">
    <property type="entry name" value="POLYSACCHARIDE BIOSYNTHESIS PROTEIN EPSC-RELATED"/>
    <property type="match status" value="1"/>
</dbReference>
<reference evidence="4 5" key="1">
    <citation type="submission" date="2018-06" db="EMBL/GenBank/DDBJ databases">
        <title>Genomic Encyclopedia of Type Strains, Phase III (KMG-III): the genomes of soil and plant-associated and newly described type strains.</title>
        <authorList>
            <person name="Whitman W."/>
        </authorList>
    </citation>
    <scope>NUCLEOTIDE SEQUENCE [LARGE SCALE GENOMIC DNA]</scope>
    <source>
        <strain evidence="4 5">CECT 9025</strain>
    </source>
</reference>
<feature type="transmembrane region" description="Helical" evidence="2">
    <location>
        <begin position="61"/>
        <end position="83"/>
    </location>
</feature>
<keyword evidence="2" id="KW-0812">Transmembrane</keyword>
<comment type="caution">
    <text evidence="4">The sequence shown here is derived from an EMBL/GenBank/DDBJ whole genome shotgun (WGS) entry which is preliminary data.</text>
</comment>
<proteinExistence type="inferred from homology"/>
<dbReference type="Proteomes" id="UP000248311">
    <property type="component" value="Unassembled WGS sequence"/>
</dbReference>
<dbReference type="SUPFAM" id="SSF51735">
    <property type="entry name" value="NAD(P)-binding Rossmann-fold domains"/>
    <property type="match status" value="1"/>
</dbReference>
<dbReference type="CDD" id="cd05237">
    <property type="entry name" value="UDP_invert_4-6DH_SDR_e"/>
    <property type="match status" value="1"/>
</dbReference>
<evidence type="ECO:0000313" key="5">
    <source>
        <dbReference type="Proteomes" id="UP000248311"/>
    </source>
</evidence>
<dbReference type="InterPro" id="IPR036291">
    <property type="entry name" value="NAD(P)-bd_dom_sf"/>
</dbReference>
<evidence type="ECO:0000313" key="4">
    <source>
        <dbReference type="EMBL" id="PYE84807.1"/>
    </source>
</evidence>
<dbReference type="PANTHER" id="PTHR43318">
    <property type="entry name" value="UDP-N-ACETYLGLUCOSAMINE 4,6-DEHYDRATASE"/>
    <property type="match status" value="1"/>
</dbReference>
<dbReference type="Pfam" id="PF02719">
    <property type="entry name" value="Polysacc_synt_2"/>
    <property type="match status" value="1"/>
</dbReference>
<feature type="transmembrane region" description="Helical" evidence="2">
    <location>
        <begin position="30"/>
        <end position="49"/>
    </location>
</feature>
<feature type="domain" description="Polysaccharide biosynthesis protein CapD-like" evidence="3">
    <location>
        <begin position="299"/>
        <end position="594"/>
    </location>
</feature>
<feature type="transmembrane region" description="Helical" evidence="2">
    <location>
        <begin position="119"/>
        <end position="140"/>
    </location>
</feature>
<sequence>MPDSAQSPSRNRFSRLTGFTRLPRRAKQGIVLAVDVILVPAALIFALALQHNGMPPMRNLLTHWQSIPLLMTISGLLIITMDIHKVQLKAYDGRSMLLTGLHAVLLGLATAALDGLAGYGTPFATFVSFTMVYFLMVAGCRHLMLQMLLSIYRAGQPQKRVLIYGAGRTGQQLVAALRTEPTVSPVAFIDDAKQLQGTIVHGLHVYAPVALQSLVRDRSVDRVLLAMPSVSRPKLAQLSRRLEDMGLDVQTLPSFAQLAGNGARLVEQLTPVLPGRFLGRAPLDDELRGGSESYAGKSILVSGAGGSIGSELCRQLLSCRPRRIVLLELSEFALYQLESEVRTLAAGMGVEIVPVLGSVVSAPLVRQTLAEYEVDVVLHAAAYKHVPLVEANPLSGFANNVLGTQVLATAAVEAGVARFTLISTDKAVRPRNMMGASKRLAELVMQDMASRSNPARGDTIFSMVRFGNVLDSSGSVLPLFREQIAKGGPITLTHKEVTRYFMTIPEAARLVLVAGSFASGGEVFVLDMGEPVSIHSLACQMIEAAGYSLRDEKNPAGDIEIRLTGLRAGEKLHEELLLGAGQTTTAHPKIMLARETGLSEIEVAASLKALRSAVAEHDTLALRAIIARYIEGGDAFAKPQQKASGEPRPAL</sequence>
<dbReference type="EMBL" id="QJTE01000002">
    <property type="protein sequence ID" value="PYE84807.1"/>
    <property type="molecule type" value="Genomic_DNA"/>
</dbReference>
<dbReference type="AlphaFoldDB" id="A0A318SY95"/>
<dbReference type="Pfam" id="PF13727">
    <property type="entry name" value="CoA_binding_3"/>
    <property type="match status" value="1"/>
</dbReference>
<protein>
    <submittedName>
        <fullName evidence="4">FlaA1/EpsC-like NDP-sugar epimerase</fullName>
    </submittedName>
</protein>
<dbReference type="InterPro" id="IPR029063">
    <property type="entry name" value="SAM-dependent_MTases_sf"/>
</dbReference>
<keyword evidence="5" id="KW-1185">Reference proteome</keyword>
<name>A0A318SY95_9RHOB</name>
<gene>
    <name evidence="4" type="ORF">DFP88_102610</name>
</gene>
<dbReference type="InterPro" id="IPR051203">
    <property type="entry name" value="Polysaccharide_Synthase-Rel"/>
</dbReference>
<evidence type="ECO:0000259" key="3">
    <source>
        <dbReference type="Pfam" id="PF02719"/>
    </source>
</evidence>
<feature type="transmembrane region" description="Helical" evidence="2">
    <location>
        <begin position="95"/>
        <end position="113"/>
    </location>
</feature>
<keyword evidence="2" id="KW-0472">Membrane</keyword>
<organism evidence="4 5">
    <name type="scientific">Pseudoroseicyclus aestuarii</name>
    <dbReference type="NCBI Taxonomy" id="1795041"/>
    <lineage>
        <taxon>Bacteria</taxon>
        <taxon>Pseudomonadati</taxon>
        <taxon>Pseudomonadota</taxon>
        <taxon>Alphaproteobacteria</taxon>
        <taxon>Rhodobacterales</taxon>
        <taxon>Paracoccaceae</taxon>
        <taxon>Pseudoroseicyclus</taxon>
    </lineage>
</organism>
<dbReference type="SUPFAM" id="SSF53335">
    <property type="entry name" value="S-adenosyl-L-methionine-dependent methyltransferases"/>
    <property type="match status" value="1"/>
</dbReference>
<evidence type="ECO:0000256" key="2">
    <source>
        <dbReference type="SAM" id="Phobius"/>
    </source>
</evidence>
<dbReference type="InterPro" id="IPR003869">
    <property type="entry name" value="Polysac_CapD-like"/>
</dbReference>
<dbReference type="Gene3D" id="3.40.50.720">
    <property type="entry name" value="NAD(P)-binding Rossmann-like Domain"/>
    <property type="match status" value="2"/>
</dbReference>
<accession>A0A318SY95</accession>
<comment type="similarity">
    <text evidence="1">Belongs to the polysaccharide synthase family.</text>
</comment>
<keyword evidence="2" id="KW-1133">Transmembrane helix</keyword>